<dbReference type="EMBL" id="ML769612">
    <property type="protein sequence ID" value="KAE9391818.1"/>
    <property type="molecule type" value="Genomic_DNA"/>
</dbReference>
<sequence length="146" mass="16033">MDGLFSPLSPPDELVNSEVHASLAASEITAEEATILLQLAQAQESLYTIERRVLEQKIHVTRLLLQYHFMTASKLQEASKAAEADTAHIIKVLQSKERSPVPNAVPRAPPIKPGKKVRAVNTSSPQPSVKPKPEVKVTQTKARRVL</sequence>
<evidence type="ECO:0000313" key="3">
    <source>
        <dbReference type="Proteomes" id="UP000799118"/>
    </source>
</evidence>
<keyword evidence="3" id="KW-1185">Reference proteome</keyword>
<accession>A0A6A4H2C3</accession>
<proteinExistence type="predicted"/>
<organism evidence="2 3">
    <name type="scientific">Gymnopus androsaceus JB14</name>
    <dbReference type="NCBI Taxonomy" id="1447944"/>
    <lineage>
        <taxon>Eukaryota</taxon>
        <taxon>Fungi</taxon>
        <taxon>Dikarya</taxon>
        <taxon>Basidiomycota</taxon>
        <taxon>Agaricomycotina</taxon>
        <taxon>Agaricomycetes</taxon>
        <taxon>Agaricomycetidae</taxon>
        <taxon>Agaricales</taxon>
        <taxon>Marasmiineae</taxon>
        <taxon>Omphalotaceae</taxon>
        <taxon>Gymnopus</taxon>
    </lineage>
</organism>
<gene>
    <name evidence="2" type="ORF">BT96DRAFT_296544</name>
</gene>
<reference evidence="2" key="1">
    <citation type="journal article" date="2019" name="Environ. Microbiol.">
        <title>Fungal ecological strategies reflected in gene transcription - a case study of two litter decomposers.</title>
        <authorList>
            <person name="Barbi F."/>
            <person name="Kohler A."/>
            <person name="Barry K."/>
            <person name="Baskaran P."/>
            <person name="Daum C."/>
            <person name="Fauchery L."/>
            <person name="Ihrmark K."/>
            <person name="Kuo A."/>
            <person name="LaButti K."/>
            <person name="Lipzen A."/>
            <person name="Morin E."/>
            <person name="Grigoriev I.V."/>
            <person name="Henrissat B."/>
            <person name="Lindahl B."/>
            <person name="Martin F."/>
        </authorList>
    </citation>
    <scope>NUCLEOTIDE SEQUENCE</scope>
    <source>
        <strain evidence="2">JB14</strain>
    </source>
</reference>
<evidence type="ECO:0000256" key="1">
    <source>
        <dbReference type="SAM" id="MobiDB-lite"/>
    </source>
</evidence>
<name>A0A6A4H2C3_9AGAR</name>
<protein>
    <submittedName>
        <fullName evidence="2">Uncharacterized protein</fullName>
    </submittedName>
</protein>
<feature type="region of interest" description="Disordered" evidence="1">
    <location>
        <begin position="95"/>
        <end position="146"/>
    </location>
</feature>
<evidence type="ECO:0000313" key="2">
    <source>
        <dbReference type="EMBL" id="KAE9391818.1"/>
    </source>
</evidence>
<dbReference type="AlphaFoldDB" id="A0A6A4H2C3"/>
<dbReference type="Proteomes" id="UP000799118">
    <property type="component" value="Unassembled WGS sequence"/>
</dbReference>